<dbReference type="AlphaFoldDB" id="A0A3D9H0R0"/>
<dbReference type="EMBL" id="QRDV01000006">
    <property type="protein sequence ID" value="RED43097.1"/>
    <property type="molecule type" value="Genomic_DNA"/>
</dbReference>
<accession>A0A3D9H0R0</accession>
<evidence type="ECO:0000256" key="1">
    <source>
        <dbReference type="SAM" id="Phobius"/>
    </source>
</evidence>
<keyword evidence="1" id="KW-0472">Membrane</keyword>
<comment type="caution">
    <text evidence="2">The sequence shown here is derived from an EMBL/GenBank/DDBJ whole genome shotgun (WGS) entry which is preliminary data.</text>
</comment>
<dbReference type="Proteomes" id="UP000256980">
    <property type="component" value="Unassembled WGS sequence"/>
</dbReference>
<feature type="transmembrane region" description="Helical" evidence="1">
    <location>
        <begin position="31"/>
        <end position="51"/>
    </location>
</feature>
<organism evidence="2 3">
    <name type="scientific">Winogradskyella eximia</name>
    <dbReference type="NCBI Taxonomy" id="262006"/>
    <lineage>
        <taxon>Bacteria</taxon>
        <taxon>Pseudomonadati</taxon>
        <taxon>Bacteroidota</taxon>
        <taxon>Flavobacteriia</taxon>
        <taxon>Flavobacteriales</taxon>
        <taxon>Flavobacteriaceae</taxon>
        <taxon>Winogradskyella</taxon>
    </lineage>
</organism>
<proteinExistence type="predicted"/>
<protein>
    <submittedName>
        <fullName evidence="2">Uncharacterized protein</fullName>
    </submittedName>
</protein>
<sequence>MKSSPFPYVIITTLLLITVTIMATLNFSFTWVFYLTVIGQIAVVLMVYKTLKEKYTTNKTFEHYYQDHPIEPFKYEQE</sequence>
<evidence type="ECO:0000313" key="2">
    <source>
        <dbReference type="EMBL" id="RED43097.1"/>
    </source>
</evidence>
<keyword evidence="1" id="KW-0812">Transmembrane</keyword>
<dbReference type="RefSeq" id="WP_115817794.1">
    <property type="nucleotide sequence ID" value="NZ_CANKZP010000005.1"/>
</dbReference>
<feature type="transmembrane region" description="Helical" evidence="1">
    <location>
        <begin position="7"/>
        <end position="25"/>
    </location>
</feature>
<name>A0A3D9H0R0_9FLAO</name>
<dbReference type="OrthoDB" id="1367298at2"/>
<gene>
    <name evidence="2" type="ORF">DFQ10_1067</name>
</gene>
<keyword evidence="3" id="KW-1185">Reference proteome</keyword>
<evidence type="ECO:0000313" key="3">
    <source>
        <dbReference type="Proteomes" id="UP000256980"/>
    </source>
</evidence>
<reference evidence="2 3" key="1">
    <citation type="submission" date="2018-07" db="EMBL/GenBank/DDBJ databases">
        <title>Genomic Encyclopedia of Type Strains, Phase III (KMG-III): the genomes of soil and plant-associated and newly described type strains.</title>
        <authorList>
            <person name="Whitman W."/>
        </authorList>
    </citation>
    <scope>NUCLEOTIDE SEQUENCE [LARGE SCALE GENOMIC DNA]</scope>
    <source>
        <strain evidence="2 3">CECT 7946</strain>
    </source>
</reference>
<keyword evidence="1" id="KW-1133">Transmembrane helix</keyword>